<keyword evidence="2" id="KW-1185">Reference proteome</keyword>
<dbReference type="EMBL" id="JASBWT010000002">
    <property type="protein sequence ID" value="KAJ9107307.1"/>
    <property type="molecule type" value="Genomic_DNA"/>
</dbReference>
<name>A0ACC2W874_9TREE</name>
<sequence>MITPSPSLPFELIEECLYYLPACDIAQCLAVSQELNYRIEHNSELQLQLHARRYKIQRPNRKQTGYPEYSFREELQRLRANEANASRLSYGQRFPQTKTLQLATTNADFVHLATIANGYVFLPLVSPGIAGFTGIVRHRLDAFEQPPDILNLGRTIRYFQTDAADEVLFVVFLQGHASGLVFSASRATQPMDNVHSRASILSVTSESMIPGTGKKNHFINVYHRYSRDKLLCVSVFQPQRATMRLDNSYHTCVLSSQYKTNEAEHVVTRVISAHAMICLELNAMSQNYHLVHDGSGIIYITLEVRSSTGPAAGVPGITGGSTEVPSRNFTTACCSVQPFQKQVAFAWTKKNAGMKVSTAYHTYQQWALDRLSWLPRHPNPPTSAAICGHRLMVPEKLVIQPGQSPQNGSSVGAHKVAIYDFSPYNVNEAMCTGFQGDGPEEQPGPESSNMLTVRPLPSTTNDTTSTQSDICEEGDLQRCLVLTSGPGLVGLEHMASEYITKAPYIAATRSIQIHAPGVECIAHFSHEQLLLVLQAEGAPNRASLVK</sequence>
<comment type="caution">
    <text evidence="1">The sequence shown here is derived from an EMBL/GenBank/DDBJ whole genome shotgun (WGS) entry which is preliminary data.</text>
</comment>
<protein>
    <submittedName>
        <fullName evidence="1">Uncharacterized protein</fullName>
    </submittedName>
</protein>
<evidence type="ECO:0000313" key="2">
    <source>
        <dbReference type="Proteomes" id="UP001227268"/>
    </source>
</evidence>
<proteinExistence type="predicted"/>
<gene>
    <name evidence="1" type="ORF">QFC21_000757</name>
</gene>
<dbReference type="Proteomes" id="UP001227268">
    <property type="component" value="Unassembled WGS sequence"/>
</dbReference>
<accession>A0ACC2W874</accession>
<organism evidence="1 2">
    <name type="scientific">Naganishia friedmannii</name>
    <dbReference type="NCBI Taxonomy" id="89922"/>
    <lineage>
        <taxon>Eukaryota</taxon>
        <taxon>Fungi</taxon>
        <taxon>Dikarya</taxon>
        <taxon>Basidiomycota</taxon>
        <taxon>Agaricomycotina</taxon>
        <taxon>Tremellomycetes</taxon>
        <taxon>Filobasidiales</taxon>
        <taxon>Filobasidiaceae</taxon>
        <taxon>Naganishia</taxon>
    </lineage>
</organism>
<evidence type="ECO:0000313" key="1">
    <source>
        <dbReference type="EMBL" id="KAJ9107307.1"/>
    </source>
</evidence>
<reference evidence="1" key="1">
    <citation type="submission" date="2023-04" db="EMBL/GenBank/DDBJ databases">
        <title>Draft Genome sequencing of Naganishia species isolated from polar environments using Oxford Nanopore Technology.</title>
        <authorList>
            <person name="Leo P."/>
            <person name="Venkateswaran K."/>
        </authorList>
    </citation>
    <scope>NUCLEOTIDE SEQUENCE</scope>
    <source>
        <strain evidence="1">MNA-CCFEE 5423</strain>
    </source>
</reference>